<organism evidence="1 2">
    <name type="scientific">Leptospira kobayashii</name>
    <dbReference type="NCBI Taxonomy" id="1917830"/>
    <lineage>
        <taxon>Bacteria</taxon>
        <taxon>Pseudomonadati</taxon>
        <taxon>Spirochaetota</taxon>
        <taxon>Spirochaetia</taxon>
        <taxon>Leptospirales</taxon>
        <taxon>Leptospiraceae</taxon>
        <taxon>Leptospira</taxon>
    </lineage>
</organism>
<evidence type="ECO:0000313" key="1">
    <source>
        <dbReference type="EMBL" id="BDA79476.1"/>
    </source>
</evidence>
<dbReference type="Pfam" id="PF07600">
    <property type="entry name" value="DUF1564"/>
    <property type="match status" value="1"/>
</dbReference>
<accession>A0ABM7UKP0</accession>
<proteinExistence type="predicted"/>
<protein>
    <recommendedName>
        <fullName evidence="3">DUF1564 family protein</fullName>
    </recommendedName>
</protein>
<name>A0ABM7UKP0_9LEPT</name>
<reference evidence="1 2" key="1">
    <citation type="submission" date="2021-08" db="EMBL/GenBank/DDBJ databases">
        <title>Complete genome sequence of Leptospira kobayashii strain E30.</title>
        <authorList>
            <person name="Nakao R."/>
            <person name="Nakamura S."/>
            <person name="Masuzawa T."/>
            <person name="Koizumi N."/>
        </authorList>
    </citation>
    <scope>NUCLEOTIDE SEQUENCE [LARGE SCALE GENOMIC DNA]</scope>
    <source>
        <strain evidence="1 2">E30</strain>
    </source>
</reference>
<sequence>MPVMFLIPTHSEKHLNKLLFRKTFRQVLHELLIQYSEFIVFSHWNTSASVSKKYQSKGLALVRIGAKVQLEDLLELKAIANGLGVSYCLLFSRMLELDELGWGKELREAGVVRTLPHHPRLLLKTQFLPLNQIEMVYRI</sequence>
<evidence type="ECO:0000313" key="2">
    <source>
        <dbReference type="Proteomes" id="UP000245263"/>
    </source>
</evidence>
<dbReference type="Proteomes" id="UP000245263">
    <property type="component" value="Chromosome 1"/>
</dbReference>
<dbReference type="EMBL" id="AP025028">
    <property type="protein sequence ID" value="BDA79476.1"/>
    <property type="molecule type" value="Genomic_DNA"/>
</dbReference>
<gene>
    <name evidence="1" type="ORF">LPTSP3_g24060</name>
</gene>
<dbReference type="InterPro" id="IPR011458">
    <property type="entry name" value="DUF1564"/>
</dbReference>
<keyword evidence="2" id="KW-1185">Reference proteome</keyword>
<evidence type="ECO:0008006" key="3">
    <source>
        <dbReference type="Google" id="ProtNLM"/>
    </source>
</evidence>